<comment type="caution">
    <text evidence="1">The sequence shown here is derived from an EMBL/GenBank/DDBJ whole genome shotgun (WGS) entry which is preliminary data.</text>
</comment>
<sequence>MSRAIQAARVSQSQSRYPFRCTSRSGERAFARRASRVRFHDPLGRKCQHVPHEVASGLLLNSSISAILSSVIVISVSGFRRCNLNLLEDRR</sequence>
<accession>A0A271K945</accession>
<gene>
    <name evidence="1" type="ORF">CIT31_27560</name>
</gene>
<protein>
    <submittedName>
        <fullName evidence="1">Uncharacterized protein</fullName>
    </submittedName>
</protein>
<evidence type="ECO:0000313" key="1">
    <source>
        <dbReference type="EMBL" id="PAP92288.1"/>
    </source>
</evidence>
<name>A0A271K945_9HYPH</name>
<dbReference type="EMBL" id="NPKH01000035">
    <property type="protein sequence ID" value="PAP92288.1"/>
    <property type="molecule type" value="Genomic_DNA"/>
</dbReference>
<evidence type="ECO:0000313" key="2">
    <source>
        <dbReference type="Proteomes" id="UP000215931"/>
    </source>
</evidence>
<proteinExistence type="predicted"/>
<dbReference type="Proteomes" id="UP000215931">
    <property type="component" value="Unassembled WGS sequence"/>
</dbReference>
<dbReference type="AlphaFoldDB" id="A0A271K945"/>
<keyword evidence="2" id="KW-1185">Reference proteome</keyword>
<reference evidence="1 2" key="1">
    <citation type="submission" date="2017-08" db="EMBL/GenBank/DDBJ databases">
        <title>Mesorhizobium wenxinae sp. nov., a novel rhizobial species isolated from root nodules of chickpea (Cicer arietinum L.).</title>
        <authorList>
            <person name="Zhang J."/>
        </authorList>
    </citation>
    <scope>NUCLEOTIDE SEQUENCE [LARGE SCALE GENOMIC DNA]</scope>
    <source>
        <strain evidence="2">WYCCWR 10019</strain>
    </source>
</reference>
<organism evidence="1 2">
    <name type="scientific">Mesorhizobium wenxiniae</name>
    <dbReference type="NCBI Taxonomy" id="2014805"/>
    <lineage>
        <taxon>Bacteria</taxon>
        <taxon>Pseudomonadati</taxon>
        <taxon>Pseudomonadota</taxon>
        <taxon>Alphaproteobacteria</taxon>
        <taxon>Hyphomicrobiales</taxon>
        <taxon>Phyllobacteriaceae</taxon>
        <taxon>Mesorhizobium</taxon>
    </lineage>
</organism>